<dbReference type="KEGG" id="trg:TRUGW13939_02669"/>
<dbReference type="GO" id="GO:0005811">
    <property type="term" value="C:lipid droplet"/>
    <property type="evidence" value="ECO:0007669"/>
    <property type="project" value="TreeGrafter"/>
</dbReference>
<dbReference type="RefSeq" id="XP_035341753.1">
    <property type="nucleotide sequence ID" value="XM_035485860.1"/>
</dbReference>
<dbReference type="PANTHER" id="PTHR44169">
    <property type="entry name" value="NADPH-DEPENDENT 1-ACYLDIHYDROXYACETONE PHOSPHATE REDUCTASE"/>
    <property type="match status" value="1"/>
</dbReference>
<dbReference type="GO" id="GO:0019433">
    <property type="term" value="P:triglyceride catabolic process"/>
    <property type="evidence" value="ECO:0007669"/>
    <property type="project" value="TreeGrafter"/>
</dbReference>
<dbReference type="Pfam" id="PF00106">
    <property type="entry name" value="adh_short"/>
    <property type="match status" value="1"/>
</dbReference>
<accession>A0A7H8QQ29</accession>
<dbReference type="SUPFAM" id="SSF51735">
    <property type="entry name" value="NAD(P)-binding Rossmann-fold domains"/>
    <property type="match status" value="1"/>
</dbReference>
<dbReference type="PRINTS" id="PR00081">
    <property type="entry name" value="GDHRDH"/>
</dbReference>
<dbReference type="PANTHER" id="PTHR44169:SF6">
    <property type="entry name" value="NADPH-DEPENDENT 1-ACYLDIHYDROXYACETONE PHOSPHATE REDUCTASE"/>
    <property type="match status" value="1"/>
</dbReference>
<dbReference type="InterPro" id="IPR002347">
    <property type="entry name" value="SDR_fam"/>
</dbReference>
<dbReference type="GO" id="GO:0005783">
    <property type="term" value="C:endoplasmic reticulum"/>
    <property type="evidence" value="ECO:0007669"/>
    <property type="project" value="TreeGrafter"/>
</dbReference>
<dbReference type="GO" id="GO:0004806">
    <property type="term" value="F:triacylglycerol lipase activity"/>
    <property type="evidence" value="ECO:0007669"/>
    <property type="project" value="TreeGrafter"/>
</dbReference>
<dbReference type="GO" id="GO:0000140">
    <property type="term" value="F:acylglycerone-phosphate reductase (NADP+) activity"/>
    <property type="evidence" value="ECO:0007669"/>
    <property type="project" value="TreeGrafter"/>
</dbReference>
<keyword evidence="4" id="KW-1185">Reference proteome</keyword>
<evidence type="ECO:0000313" key="4">
    <source>
        <dbReference type="Proteomes" id="UP000509510"/>
    </source>
</evidence>
<protein>
    <submittedName>
        <fullName evidence="3">Uncharacterized protein</fullName>
    </submittedName>
</protein>
<evidence type="ECO:0000256" key="1">
    <source>
        <dbReference type="ARBA" id="ARBA00006484"/>
    </source>
</evidence>
<evidence type="ECO:0000256" key="2">
    <source>
        <dbReference type="ARBA" id="ARBA00023002"/>
    </source>
</evidence>
<organism evidence="3 4">
    <name type="scientific">Talaromyces rugulosus</name>
    <name type="common">Penicillium rugulosum</name>
    <dbReference type="NCBI Taxonomy" id="121627"/>
    <lineage>
        <taxon>Eukaryota</taxon>
        <taxon>Fungi</taxon>
        <taxon>Dikarya</taxon>
        <taxon>Ascomycota</taxon>
        <taxon>Pezizomycotina</taxon>
        <taxon>Eurotiomycetes</taxon>
        <taxon>Eurotiomycetidae</taxon>
        <taxon>Eurotiales</taxon>
        <taxon>Trichocomaceae</taxon>
        <taxon>Talaromyces</taxon>
        <taxon>Talaromyces sect. Islandici</taxon>
    </lineage>
</organism>
<gene>
    <name evidence="3" type="ORF">TRUGW13939_02669</name>
</gene>
<dbReference type="GO" id="GO:0006654">
    <property type="term" value="P:phosphatidic acid biosynthetic process"/>
    <property type="evidence" value="ECO:0007669"/>
    <property type="project" value="TreeGrafter"/>
</dbReference>
<dbReference type="Proteomes" id="UP000509510">
    <property type="component" value="Chromosome II"/>
</dbReference>
<evidence type="ECO:0000313" key="3">
    <source>
        <dbReference type="EMBL" id="QKX55575.1"/>
    </source>
</evidence>
<name>A0A7H8QQ29_TALRU</name>
<keyword evidence="2" id="KW-0560">Oxidoreductase</keyword>
<dbReference type="InterPro" id="IPR036291">
    <property type="entry name" value="NAD(P)-bd_dom_sf"/>
</dbReference>
<dbReference type="OrthoDB" id="2102561at2759"/>
<dbReference type="AlphaFoldDB" id="A0A7H8QQ29"/>
<sequence>MPHQKSVLITGCSDGGIGSALAKAFQSHGLRVFATARTVSTMLSLEQLPAVALLSLDVTSSTSIAAAVEAVKRDTNGTLDYLVNNAAINQYSPALDIDIGQAKRMFDTNYWGALEVTQKFAPLLIASKGTVVGISSISAHANIPYCSALAGSKRSLEILMETLRVELKPFGVNVLSVVTGVVRSNAQNWKHFEDWKLPDESIYKSLESQIHEHIQEKDGVYNDGAVRVDTVQHARKLADKILAGTTGTIWIGGQAGAVRFATTYLPQFVLDKMVSAGYGLEKLAKGAAK</sequence>
<comment type="similarity">
    <text evidence="1">Belongs to the short-chain dehydrogenases/reductases (SDR) family.</text>
</comment>
<reference evidence="4" key="1">
    <citation type="submission" date="2020-06" db="EMBL/GenBank/DDBJ databases">
        <title>A chromosome-scale genome assembly of Talaromyces rugulosus W13939.</title>
        <authorList>
            <person name="Wang B."/>
            <person name="Guo L."/>
            <person name="Ye K."/>
            <person name="Wang L."/>
        </authorList>
    </citation>
    <scope>NUCLEOTIDE SEQUENCE [LARGE SCALE GENOMIC DNA]</scope>
    <source>
        <strain evidence="4">W13939</strain>
    </source>
</reference>
<dbReference type="EMBL" id="CP055899">
    <property type="protein sequence ID" value="QKX55575.1"/>
    <property type="molecule type" value="Genomic_DNA"/>
</dbReference>
<proteinExistence type="inferred from homology"/>
<dbReference type="Gene3D" id="3.40.50.720">
    <property type="entry name" value="NAD(P)-binding Rossmann-like Domain"/>
    <property type="match status" value="1"/>
</dbReference>
<dbReference type="GeneID" id="55990176"/>